<proteinExistence type="predicted"/>
<dbReference type="EMBL" id="JAPUFD010000006">
    <property type="protein sequence ID" value="MDI1487608.1"/>
    <property type="molecule type" value="Genomic_DNA"/>
</dbReference>
<evidence type="ECO:0000313" key="2">
    <source>
        <dbReference type="Proteomes" id="UP001161017"/>
    </source>
</evidence>
<dbReference type="PANTHER" id="PTHR30289:SF1">
    <property type="entry name" value="PEBP (PHOSPHATIDYLETHANOLAMINE-BINDING PROTEIN) FAMILY PROTEIN"/>
    <property type="match status" value="1"/>
</dbReference>
<dbReference type="InterPro" id="IPR036610">
    <property type="entry name" value="PEBP-like_sf"/>
</dbReference>
<evidence type="ECO:0008006" key="3">
    <source>
        <dbReference type="Google" id="ProtNLM"/>
    </source>
</evidence>
<sequence>MPALAARIEAAIGGLLKSARRRDAKLFIKCAAFNSIPSPTLDVTSPECGDTNSSLLIAHTPLGENRFPELSWSRQPTTGDPGPDIVEYLVIVEDPDAPLPSPVVHGIYYGIPASKTTILPGDLRPSSDAKDAVLTGGFKYGMNRRQTVWGGARPVLGHGMHRYMFQVVGLSESIDTKGVGKVPSKEVLEKAVEGKIAAWGVWVGRFERKFGSNGE</sequence>
<dbReference type="Pfam" id="PF01161">
    <property type="entry name" value="PBP"/>
    <property type="match status" value="1"/>
</dbReference>
<dbReference type="CDD" id="cd00457">
    <property type="entry name" value="PEBP"/>
    <property type="match status" value="1"/>
</dbReference>
<protein>
    <recommendedName>
        <fullName evidence="3">PEBP-like protein</fullName>
    </recommendedName>
</protein>
<organism evidence="1 2">
    <name type="scientific">Ramalina farinacea</name>
    <dbReference type="NCBI Taxonomy" id="258253"/>
    <lineage>
        <taxon>Eukaryota</taxon>
        <taxon>Fungi</taxon>
        <taxon>Dikarya</taxon>
        <taxon>Ascomycota</taxon>
        <taxon>Pezizomycotina</taxon>
        <taxon>Lecanoromycetes</taxon>
        <taxon>OSLEUM clade</taxon>
        <taxon>Lecanoromycetidae</taxon>
        <taxon>Lecanorales</taxon>
        <taxon>Lecanorineae</taxon>
        <taxon>Ramalinaceae</taxon>
        <taxon>Ramalina</taxon>
    </lineage>
</organism>
<dbReference type="Gene3D" id="3.90.280.10">
    <property type="entry name" value="PEBP-like"/>
    <property type="match status" value="1"/>
</dbReference>
<accession>A0AA43TTI3</accession>
<comment type="caution">
    <text evidence="1">The sequence shown here is derived from an EMBL/GenBank/DDBJ whole genome shotgun (WGS) entry which is preliminary data.</text>
</comment>
<gene>
    <name evidence="1" type="ORF">OHK93_006878</name>
</gene>
<dbReference type="AlphaFoldDB" id="A0AA43TTI3"/>
<dbReference type="SUPFAM" id="SSF49777">
    <property type="entry name" value="PEBP-like"/>
    <property type="match status" value="1"/>
</dbReference>
<name>A0AA43TTI3_9LECA</name>
<dbReference type="InterPro" id="IPR049556">
    <property type="entry name" value="PhiB"/>
</dbReference>
<reference evidence="1" key="1">
    <citation type="journal article" date="2023" name="Genome Biol. Evol.">
        <title>First Whole Genome Sequence and Flow Cytometry Genome Size Data for the Lichen-Forming Fungus Ramalina farinacea (Ascomycota).</title>
        <authorList>
            <person name="Llewellyn T."/>
            <person name="Mian S."/>
            <person name="Hill R."/>
            <person name="Leitch I.J."/>
            <person name="Gaya E."/>
        </authorList>
    </citation>
    <scope>NUCLEOTIDE SEQUENCE</scope>
    <source>
        <strain evidence="1">LIQ254RAFAR</strain>
    </source>
</reference>
<evidence type="ECO:0000313" key="1">
    <source>
        <dbReference type="EMBL" id="MDI1487608.1"/>
    </source>
</evidence>
<keyword evidence="2" id="KW-1185">Reference proteome</keyword>
<dbReference type="PANTHER" id="PTHR30289">
    <property type="entry name" value="UNCHARACTERIZED PROTEIN YBCL-RELATED"/>
    <property type="match status" value="1"/>
</dbReference>
<dbReference type="InterPro" id="IPR008914">
    <property type="entry name" value="PEBP"/>
</dbReference>
<dbReference type="Proteomes" id="UP001161017">
    <property type="component" value="Unassembled WGS sequence"/>
</dbReference>